<organism evidence="1 2">
    <name type="scientific">Bimuria novae-zelandiae CBS 107.79</name>
    <dbReference type="NCBI Taxonomy" id="1447943"/>
    <lineage>
        <taxon>Eukaryota</taxon>
        <taxon>Fungi</taxon>
        <taxon>Dikarya</taxon>
        <taxon>Ascomycota</taxon>
        <taxon>Pezizomycotina</taxon>
        <taxon>Dothideomycetes</taxon>
        <taxon>Pleosporomycetidae</taxon>
        <taxon>Pleosporales</taxon>
        <taxon>Massarineae</taxon>
        <taxon>Didymosphaeriaceae</taxon>
        <taxon>Bimuria</taxon>
    </lineage>
</organism>
<sequence length="80" mass="9162">VLNNASNNDTAVLALTRRMGFSATYYRLRYRPYTLNLGNDANAFNNNISNLDDKSDFIRTWRKGGPFSVLLNIIRHIKTP</sequence>
<name>A0A6A5VCW2_9PLEO</name>
<gene>
    <name evidence="1" type="ORF">BU23DRAFT_462473</name>
</gene>
<dbReference type="Proteomes" id="UP000800036">
    <property type="component" value="Unassembled WGS sequence"/>
</dbReference>
<evidence type="ECO:0000313" key="2">
    <source>
        <dbReference type="Proteomes" id="UP000800036"/>
    </source>
</evidence>
<dbReference type="AlphaFoldDB" id="A0A6A5VCW2"/>
<proteinExistence type="predicted"/>
<protein>
    <submittedName>
        <fullName evidence="1">Uncharacterized protein</fullName>
    </submittedName>
</protein>
<feature type="non-terminal residue" evidence="1">
    <location>
        <position position="1"/>
    </location>
</feature>
<keyword evidence="2" id="KW-1185">Reference proteome</keyword>
<evidence type="ECO:0000313" key="1">
    <source>
        <dbReference type="EMBL" id="KAF1974189.1"/>
    </source>
</evidence>
<reference evidence="1" key="1">
    <citation type="journal article" date="2020" name="Stud. Mycol.">
        <title>101 Dothideomycetes genomes: a test case for predicting lifestyles and emergence of pathogens.</title>
        <authorList>
            <person name="Haridas S."/>
            <person name="Albert R."/>
            <person name="Binder M."/>
            <person name="Bloem J."/>
            <person name="Labutti K."/>
            <person name="Salamov A."/>
            <person name="Andreopoulos B."/>
            <person name="Baker S."/>
            <person name="Barry K."/>
            <person name="Bills G."/>
            <person name="Bluhm B."/>
            <person name="Cannon C."/>
            <person name="Castanera R."/>
            <person name="Culley D."/>
            <person name="Daum C."/>
            <person name="Ezra D."/>
            <person name="Gonzalez J."/>
            <person name="Henrissat B."/>
            <person name="Kuo A."/>
            <person name="Liang C."/>
            <person name="Lipzen A."/>
            <person name="Lutzoni F."/>
            <person name="Magnuson J."/>
            <person name="Mondo S."/>
            <person name="Nolan M."/>
            <person name="Ohm R."/>
            <person name="Pangilinan J."/>
            <person name="Park H.-J."/>
            <person name="Ramirez L."/>
            <person name="Alfaro M."/>
            <person name="Sun H."/>
            <person name="Tritt A."/>
            <person name="Yoshinaga Y."/>
            <person name="Zwiers L.-H."/>
            <person name="Turgeon B."/>
            <person name="Goodwin S."/>
            <person name="Spatafora J."/>
            <person name="Crous P."/>
            <person name="Grigoriev I."/>
        </authorList>
    </citation>
    <scope>NUCLEOTIDE SEQUENCE</scope>
    <source>
        <strain evidence="1">CBS 107.79</strain>
    </source>
</reference>
<dbReference type="EMBL" id="ML976676">
    <property type="protein sequence ID" value="KAF1974189.1"/>
    <property type="molecule type" value="Genomic_DNA"/>
</dbReference>
<accession>A0A6A5VCW2</accession>